<dbReference type="KEGG" id="vpe:Varpa_4182"/>
<organism evidence="1 2">
    <name type="scientific">Variovorax paradoxus (strain EPS)</name>
    <dbReference type="NCBI Taxonomy" id="595537"/>
    <lineage>
        <taxon>Bacteria</taxon>
        <taxon>Pseudomonadati</taxon>
        <taxon>Pseudomonadota</taxon>
        <taxon>Betaproteobacteria</taxon>
        <taxon>Burkholderiales</taxon>
        <taxon>Comamonadaceae</taxon>
        <taxon>Variovorax</taxon>
    </lineage>
</organism>
<protein>
    <submittedName>
        <fullName evidence="1">Uncharacterized protein</fullName>
    </submittedName>
</protein>
<dbReference type="AlphaFoldDB" id="E6V756"/>
<evidence type="ECO:0000313" key="2">
    <source>
        <dbReference type="Proteomes" id="UP000008917"/>
    </source>
</evidence>
<reference evidence="1 2" key="2">
    <citation type="journal article" date="2013" name="Genome Announc.">
        <title>Genome of the Root-Associated Plant Growth-Promoting Bacterium Variovorax paradoxus Strain EPS.</title>
        <authorList>
            <person name="Han J.I."/>
            <person name="Spain J.C."/>
            <person name="Leadbetter J.R."/>
            <person name="Ovchinnikova G."/>
            <person name="Goodwin L.A."/>
            <person name="Han C.S."/>
            <person name="Woyke T."/>
            <person name="Davenport K.W."/>
            <person name="Orwin P.M."/>
        </authorList>
    </citation>
    <scope>NUCLEOTIDE SEQUENCE [LARGE SCALE GENOMIC DNA]</scope>
    <source>
        <strain evidence="1 2">EPS</strain>
    </source>
</reference>
<dbReference type="STRING" id="595537.Varpa_4182"/>
<name>E6V756_VARPE</name>
<reference evidence="2" key="1">
    <citation type="submission" date="2010-12" db="EMBL/GenBank/DDBJ databases">
        <title>Complete sequence of Variovorax paradoxus EPS.</title>
        <authorList>
            <consortium name="US DOE Joint Genome Institute"/>
            <person name="Lucas S."/>
            <person name="Copeland A."/>
            <person name="Lapidus A."/>
            <person name="Cheng J.-F."/>
            <person name="Goodwin L."/>
            <person name="Pitluck S."/>
            <person name="Teshima H."/>
            <person name="Detter J.C."/>
            <person name="Han C."/>
            <person name="Tapia R."/>
            <person name="Land M."/>
            <person name="Hauser L."/>
            <person name="Kyrpides N."/>
            <person name="Ivanova N."/>
            <person name="Ovchinnikova G."/>
            <person name="Orwin P."/>
            <person name="Han J.-I.G."/>
            <person name="Woyke T."/>
        </authorList>
    </citation>
    <scope>NUCLEOTIDE SEQUENCE [LARGE SCALE GENOMIC DNA]</scope>
    <source>
        <strain evidence="2">EPS</strain>
    </source>
</reference>
<gene>
    <name evidence="1" type="ordered locus">Varpa_4182</name>
</gene>
<sequence length="156" mass="17754">MPNFFFFRKGGLDTDSEDFPGLVSVAAYLKQLSAQEHERKTTDAEDFLRELDAVPWREVMAAWLVAQEGPLPALVLCSEDMKVQFGISGVFQEPLHYYQCSFSRELKKGWFSKETQNLSFEIHAREDVAGLVRQFVQGDYDALADEARRIGQNVLA</sequence>
<evidence type="ECO:0000313" key="1">
    <source>
        <dbReference type="EMBL" id="ADU38352.1"/>
    </source>
</evidence>
<dbReference type="HOGENOM" id="CLU_1685812_0_0_4"/>
<dbReference type="EMBL" id="CP002417">
    <property type="protein sequence ID" value="ADU38352.1"/>
    <property type="molecule type" value="Genomic_DNA"/>
</dbReference>
<dbReference type="Proteomes" id="UP000008917">
    <property type="component" value="Chromosome"/>
</dbReference>
<dbReference type="RefSeq" id="WP_013542564.1">
    <property type="nucleotide sequence ID" value="NC_014931.1"/>
</dbReference>
<proteinExistence type="predicted"/>
<accession>E6V756</accession>
<dbReference type="OrthoDB" id="9006088at2"/>